<protein>
    <submittedName>
        <fullName evidence="1">Uncharacterized protein</fullName>
    </submittedName>
</protein>
<accession>A0A267AR99</accession>
<evidence type="ECO:0000313" key="2">
    <source>
        <dbReference type="Proteomes" id="UP000215861"/>
    </source>
</evidence>
<dbReference type="EMBL" id="NQKQ01000004">
    <property type="protein sequence ID" value="PAA14337.1"/>
    <property type="molecule type" value="Genomic_DNA"/>
</dbReference>
<reference evidence="1 2" key="1">
    <citation type="submission" date="2017-08" db="EMBL/GenBank/DDBJ databases">
        <title>Genomic and metabolic characterisation of spoilage-associated Pseudomonas species.</title>
        <authorList>
            <person name="Stanborough T."/>
            <person name="Fegan N."/>
            <person name="Powell S.M."/>
            <person name="Singh T."/>
            <person name="Tamplin M.L."/>
            <person name="Chandry P.S."/>
        </authorList>
    </citation>
    <scope>NUCLEOTIDE SEQUENCE [LARGE SCALE GENOMIC DNA]</scope>
    <source>
        <strain evidence="1 2">F1801</strain>
    </source>
</reference>
<dbReference type="AlphaFoldDB" id="A0A267AR99"/>
<proteinExistence type="predicted"/>
<evidence type="ECO:0000313" key="1">
    <source>
        <dbReference type="EMBL" id="PAA14337.1"/>
    </source>
</evidence>
<sequence>MNRDLEALEDRVYVLHKKHYPHGKAVRSGLSALQSELRTLIGQYPEATALLLSRSIYRLHRRVSSDPFTLKRYTPRSVMRLRPARTQTFHFESQQDLTLSIQHVIKTSQAVQSLDQLATFLFQTVNQPCLNIIDNDLRDTSESVAIAIHLFSTNNRHN</sequence>
<comment type="caution">
    <text evidence="1">The sequence shown here is derived from an EMBL/GenBank/DDBJ whole genome shotgun (WGS) entry which is preliminary data.</text>
</comment>
<dbReference type="Proteomes" id="UP000215861">
    <property type="component" value="Unassembled WGS sequence"/>
</dbReference>
<gene>
    <name evidence="1" type="ORF">CJU81_06095</name>
</gene>
<name>A0A267AR99_PSEFR</name>
<organism evidence="1 2">
    <name type="scientific">Pseudomonas fragi</name>
    <dbReference type="NCBI Taxonomy" id="296"/>
    <lineage>
        <taxon>Bacteria</taxon>
        <taxon>Pseudomonadati</taxon>
        <taxon>Pseudomonadota</taxon>
        <taxon>Gammaproteobacteria</taxon>
        <taxon>Pseudomonadales</taxon>
        <taxon>Pseudomonadaceae</taxon>
        <taxon>Pseudomonas</taxon>
    </lineage>
</organism>